<evidence type="ECO:0000313" key="4">
    <source>
        <dbReference type="EMBL" id="GLX79193.1"/>
    </source>
</evidence>
<dbReference type="EMBL" id="BSST01000001">
    <property type="protein sequence ID" value="GLX79193.1"/>
    <property type="molecule type" value="Genomic_DNA"/>
</dbReference>
<dbReference type="InterPro" id="IPR051839">
    <property type="entry name" value="RD_transcriptional_regulator"/>
</dbReference>
<evidence type="ECO:0008006" key="6">
    <source>
        <dbReference type="Google" id="ProtNLM"/>
    </source>
</evidence>
<accession>A0ABQ6GTB9</accession>
<dbReference type="PANTHER" id="PTHR33215">
    <property type="entry name" value="PROTEIN DISTAL ANTENNA"/>
    <property type="match status" value="1"/>
</dbReference>
<reference evidence="4 5" key="1">
    <citation type="submission" date="2023-03" db="EMBL/GenBank/DDBJ databases">
        <title>Draft genome sequence of Thalassotalea insulae KCTC 62186T.</title>
        <authorList>
            <person name="Sawabe T."/>
        </authorList>
    </citation>
    <scope>NUCLEOTIDE SEQUENCE [LARGE SCALE GENOMIC DNA]</scope>
    <source>
        <strain evidence="4 5">KCTC 62186</strain>
    </source>
</reference>
<evidence type="ECO:0000256" key="2">
    <source>
        <dbReference type="SAM" id="Coils"/>
    </source>
</evidence>
<dbReference type="EMBL" id="BSST01000001">
    <property type="protein sequence ID" value="GLX77219.1"/>
    <property type="molecule type" value="Genomic_DNA"/>
</dbReference>
<comment type="caution">
    <text evidence="4">The sequence shown here is derived from an EMBL/GenBank/DDBJ whole genome shotgun (WGS) entry which is preliminary data.</text>
</comment>
<feature type="coiled-coil region" evidence="2">
    <location>
        <begin position="52"/>
        <end position="79"/>
    </location>
</feature>
<sequence>MSNNKYPQEFKDEAVRQVVDKGYSVPDVAKRLGISDKSLYYWVKKTKVPAKKSAEQEEIRKLKAELKRVTEERNILKEAAAFFASESRKDTRS</sequence>
<dbReference type="InterPro" id="IPR002514">
    <property type="entry name" value="Transposase_8"/>
</dbReference>
<dbReference type="SUPFAM" id="SSF46689">
    <property type="entry name" value="Homeodomain-like"/>
    <property type="match status" value="1"/>
</dbReference>
<name>A0ABQ6GTB9_9GAMM</name>
<comment type="similarity">
    <text evidence="1">Belongs to the transposase 8 family.</text>
</comment>
<keyword evidence="5" id="KW-1185">Reference proteome</keyword>
<keyword evidence="2" id="KW-0175">Coiled coil</keyword>
<dbReference type="PANTHER" id="PTHR33215:SF13">
    <property type="entry name" value="PROTEIN DISTAL ANTENNA"/>
    <property type="match status" value="1"/>
</dbReference>
<evidence type="ECO:0000313" key="3">
    <source>
        <dbReference type="EMBL" id="GLX77219.1"/>
    </source>
</evidence>
<evidence type="ECO:0000256" key="1">
    <source>
        <dbReference type="ARBA" id="ARBA00009964"/>
    </source>
</evidence>
<proteinExistence type="inferred from homology"/>
<gene>
    <name evidence="3" type="ORF">tinsulaeT_05590</name>
    <name evidence="4" type="ORF">tinsulaeT_25330</name>
</gene>
<dbReference type="Pfam" id="PF01527">
    <property type="entry name" value="HTH_Tnp_1"/>
    <property type="match status" value="1"/>
</dbReference>
<protein>
    <recommendedName>
        <fullName evidence="6">Transposase</fullName>
    </recommendedName>
</protein>
<organism evidence="4 5">
    <name type="scientific">Thalassotalea insulae</name>
    <dbReference type="NCBI Taxonomy" id="2056778"/>
    <lineage>
        <taxon>Bacteria</taxon>
        <taxon>Pseudomonadati</taxon>
        <taxon>Pseudomonadota</taxon>
        <taxon>Gammaproteobacteria</taxon>
        <taxon>Alteromonadales</taxon>
        <taxon>Colwelliaceae</taxon>
        <taxon>Thalassotalea</taxon>
    </lineage>
</organism>
<evidence type="ECO:0000313" key="5">
    <source>
        <dbReference type="Proteomes" id="UP001157186"/>
    </source>
</evidence>
<dbReference type="Gene3D" id="1.10.10.60">
    <property type="entry name" value="Homeodomain-like"/>
    <property type="match status" value="1"/>
</dbReference>
<dbReference type="InterPro" id="IPR009057">
    <property type="entry name" value="Homeodomain-like_sf"/>
</dbReference>
<dbReference type="Proteomes" id="UP001157186">
    <property type="component" value="Unassembled WGS sequence"/>
</dbReference>